<accession>W6NDY0</accession>
<dbReference type="SUPFAM" id="SSF55797">
    <property type="entry name" value="PR-1-like"/>
    <property type="match status" value="1"/>
</dbReference>
<dbReference type="EMBL" id="CAVP010058701">
    <property type="protein sequence ID" value="CDL95075.1"/>
    <property type="molecule type" value="Genomic_DNA"/>
</dbReference>
<dbReference type="Gene3D" id="3.40.33.10">
    <property type="entry name" value="CAP"/>
    <property type="match status" value="2"/>
</dbReference>
<name>W6NDY0_HAECO</name>
<gene>
    <name evidence="1" type="ORF">HCOI_01563800</name>
    <name evidence="2" type="ORF">HCOI_01564900</name>
    <name evidence="3" type="ORF">HCOI_01566100</name>
</gene>
<dbReference type="AlphaFoldDB" id="W6NDY0"/>
<evidence type="ECO:0008006" key="4">
    <source>
        <dbReference type="Google" id="ProtNLM"/>
    </source>
</evidence>
<evidence type="ECO:0000313" key="3">
    <source>
        <dbReference type="EMBL" id="CDL95076.1"/>
    </source>
</evidence>
<evidence type="ECO:0000313" key="1">
    <source>
        <dbReference type="EMBL" id="CDL95072.1"/>
    </source>
</evidence>
<dbReference type="InterPro" id="IPR035940">
    <property type="entry name" value="CAP_sf"/>
</dbReference>
<dbReference type="EMBL" id="CAVP010058699">
    <property type="protein sequence ID" value="CDL95072.1"/>
    <property type="molecule type" value="Genomic_DNA"/>
</dbReference>
<comment type="caution">
    <text evidence="2">The sequence shown here is derived from an EMBL/GenBank/DDBJ whole genome shotgun (WGS) entry which is preliminary data.</text>
</comment>
<organism evidence="2">
    <name type="scientific">Haemonchus contortus</name>
    <name type="common">Barber pole worm</name>
    <dbReference type="NCBI Taxonomy" id="6289"/>
    <lineage>
        <taxon>Eukaryota</taxon>
        <taxon>Metazoa</taxon>
        <taxon>Ecdysozoa</taxon>
        <taxon>Nematoda</taxon>
        <taxon>Chromadorea</taxon>
        <taxon>Rhabditida</taxon>
        <taxon>Rhabditina</taxon>
        <taxon>Rhabditomorpha</taxon>
        <taxon>Strongyloidea</taxon>
        <taxon>Trichostrongylidae</taxon>
        <taxon>Haemonchus</taxon>
    </lineage>
</organism>
<proteinExistence type="predicted"/>
<protein>
    <recommendedName>
        <fullName evidence="4">SCP domain-containing protein</fullName>
    </recommendedName>
</protein>
<reference evidence="2" key="2">
    <citation type="submission" date="2013-05" db="EMBL/GenBank/DDBJ databases">
        <title>The genome and transcriptome of Haemonchus contortus: a key model parasite for drug and vaccine discovery.</title>
        <authorList>
            <person name="Laing R."/>
            <person name="Kikuchi T."/>
            <person name="Martinelli A."/>
            <person name="Tsai I.J."/>
            <person name="Beech R.N."/>
            <person name="Redman E."/>
            <person name="Holroyd N."/>
            <person name="Bartley D.J."/>
            <person name="Beasley H."/>
            <person name="Britton C."/>
            <person name="Curran D."/>
            <person name="Devaney E."/>
            <person name="Gilabert A."/>
            <person name="Jackson F."/>
            <person name="Hunt M."/>
            <person name="Johnston S."/>
            <person name="Kryukov I."/>
            <person name="Li K."/>
            <person name="Morrison A.A."/>
            <person name="Reid A.J."/>
            <person name="Sargison N."/>
            <person name="Saunders G."/>
            <person name="Wasmuth J.D."/>
            <person name="Wolstenholme A."/>
            <person name="Berriman M."/>
            <person name="Gilleard J.S."/>
            <person name="Cotton J.A."/>
        </authorList>
    </citation>
    <scope>NUCLEOTIDE SEQUENCE [LARGE SCALE GENOMIC DNA]</scope>
    <source>
        <strain evidence="2">ISE/inbred ISE</strain>
    </source>
</reference>
<reference evidence="2" key="1">
    <citation type="submission" date="2013-03" db="EMBL/GenBank/DDBJ databases">
        <authorList>
            <person name="Aslett M."/>
        </authorList>
    </citation>
    <scope>NUCLEOTIDE SEQUENCE [LARGE SCALE GENOMIC DNA]</scope>
    <source>
        <strain evidence="2">ISE/inbred ISE</strain>
    </source>
</reference>
<evidence type="ECO:0000313" key="2">
    <source>
        <dbReference type="EMBL" id="CDL95075.1"/>
    </source>
</evidence>
<sequence>MEEDLQVKASLVEGDDSLPKAANMRFMAYNCSLEEEATKLTENCERFPNRNGFTEADKNFATIDSNEKNGGISVASQAALDWWSKKSQWPSLKGIASNDNEAIPFLLVVNLCKKGDTSFYNVACIYGRGLEVGRELYKEGPAPCTNCTECYKGVLCKKVL</sequence>
<dbReference type="EMBL" id="CAVP010058702">
    <property type="protein sequence ID" value="CDL95076.1"/>
    <property type="molecule type" value="Genomic_DNA"/>
</dbReference>